<dbReference type="InterPro" id="IPR001680">
    <property type="entry name" value="WD40_rpt"/>
</dbReference>
<dbReference type="InterPro" id="IPR056884">
    <property type="entry name" value="NPHP3-like_N"/>
</dbReference>
<feature type="repeat" description="WD" evidence="3">
    <location>
        <begin position="1389"/>
        <end position="1430"/>
    </location>
</feature>
<dbReference type="InterPro" id="IPR036322">
    <property type="entry name" value="WD40_repeat_dom_sf"/>
</dbReference>
<dbReference type="PRINTS" id="PR00320">
    <property type="entry name" value="GPROTEINBRPT"/>
</dbReference>
<gene>
    <name evidence="5" type="ORF">AAE3_LOCUS10330</name>
</gene>
<dbReference type="InterPro" id="IPR015943">
    <property type="entry name" value="WD40/YVTN_repeat-like_dom_sf"/>
</dbReference>
<dbReference type="SUPFAM" id="SSF50978">
    <property type="entry name" value="WD40 repeat-like"/>
    <property type="match status" value="1"/>
</dbReference>
<name>A0A8S0XXV4_CYCAE</name>
<dbReference type="SUPFAM" id="SSF52540">
    <property type="entry name" value="P-loop containing nucleoside triphosphate hydrolases"/>
    <property type="match status" value="1"/>
</dbReference>
<evidence type="ECO:0000256" key="3">
    <source>
        <dbReference type="PROSITE-ProRule" id="PRU00221"/>
    </source>
</evidence>
<dbReference type="Pfam" id="PF00400">
    <property type="entry name" value="WD40"/>
    <property type="match status" value="14"/>
</dbReference>
<proteinExistence type="predicted"/>
<feature type="repeat" description="WD" evidence="3">
    <location>
        <begin position="1347"/>
        <end position="1388"/>
    </location>
</feature>
<dbReference type="Pfam" id="PF24883">
    <property type="entry name" value="NPHP3_N"/>
    <property type="match status" value="1"/>
</dbReference>
<dbReference type="InterPro" id="IPR011047">
    <property type="entry name" value="Quinoprotein_ADH-like_sf"/>
</dbReference>
<sequence length="1591" mass="176850">MSVYDPPSPDLGYRGEPAISIFSASSTLNTPSSPPPPGDVAAYLAGITVQLDRQVKGAVYLKLLVKGREHLKLPYKYDCTPDTPVHWTLEPYFTLRQGAELVVQVRKRRRWPKNALLSEASLSHLELQNSLLLDGEKRHHPMRQNPSITLELVSDPTPLHTMLEVAADKASEIRSVLDRLGKSRRFLDDLVRYGIAVGELDPVAKAVMACVGVVYHKLLEQDKCHKVIVNLAESMARTLGYIEDVEQFARISQLRKCIEEVRPLMQDTTDFIVAFINKSKMSHLFNSSVDHEKVNDLKKRFEIFQQQFDRGVAVQSGATIETLLDAISSRKDDDLLQELKPRGRDSRSTIPECMRGTRLDVLSSIDDWVDDFKALNILWIRGFPGVGKSAIAGSLIQKLRAMNRLGSNFIFERAKSTTSTPNALWRSVAFDMSRLYPTVRKIVIERLEDEEVDVDSSNVKTIFRNLIEEPLLASYDIPIGRLPVIVIDALDECGGNRGQQSTDREGLLSTLKRWARLPSKFKLIVTSRGEDDIERILSPIAETLDLSSGTQVKAQASDDIRLFLKTRFAKITKGYPESLEPDWPGSEIIDELTHRAAGLFIWAKTLIGFVKEGEPKSQLDLIIHNGIGLGDVALLYSRVLDNSFRLPSPSVLESFRAIAGAMVFARRPLTRSECIDLLCVEPSMLDFIRRGLQPVMNKEDVLQFNHQSFVEFLLDADKCPPPFHLLETPQHHNLTVKCLEIMKEKLHFDMCQLPTSHVRNHQINDLESRIQEYITTAVTYACRFWVDHLRAVPYEPGIFETVKELLHEKLLYWFEVLSLINDMNSAAPLLTSVYEWCEPSQDGEFLSYLKDALKFIAAFGGVMSQSAPHIYLSALPFAPSRSRVAQRFLPQYPGTLRLQTGHLTNWPRILFVIEEHEKAVNCVAYSLDGKLIVSGSGDRTVCVWDAETGDLVSTPLAEGHASSVNSVAISADNRCVASGSDDWTIRLWDAESGDILAEPLKGHENVVASVAFSRSGRYVVSGSHDRTIRLWDLEEEGNIISRVFKGHTAGVTAVAFSSDDKYVTSGSFDRTVCVWDVETGKIAKGPFEGHTSWVNCVAFSPTDNNLVVSASDDETIQLWDLSAEEAIWDPWEAHTDSVTSVAFSSDGKRLVSGSHDETLRIWDVASGEVICGPFKGHTNGVTSVSFSFDGRRVMSGSRDETIRVWDAESRDESDETLSFTAHSDGVTSVRFTPDGGHIISGSDDETIRQWEADSGIETMKMTGHSSWIDTVAVSPDGKYVASASDDQTVCIWSLETGELARPPLEGHRHGVTSVYFFPDSRRVVSGSYDETIRIWDIETGKTILGPIEPHTSWITTVAVSSNGLLIASGSYDKSVKVMDVETGFTIVELKGHSGPVNCIAFSPDCAFLASASGDKTIRIWDMRSGELAYRPLEGHTNSVLCLSFSPDNQLLATGSVDKTIRIWDIRTGEVILGPLEGHTAGIFSLSFSPDGTRLVSASEDETIRVWDVTSESVLSELANAGPIEFTDDSGLQSGWIAGPNSSLLFWVPPWNRSGLWWPRNTAVICNLPTRLDLSCFENGPSWRNCRDDSTR</sequence>
<dbReference type="SMART" id="SM00320">
    <property type="entry name" value="WD40"/>
    <property type="match status" value="14"/>
</dbReference>
<dbReference type="Gene3D" id="2.130.10.10">
    <property type="entry name" value="YVTN repeat-like/Quinoprotein amine dehydrogenase"/>
    <property type="match status" value="5"/>
</dbReference>
<feature type="repeat" description="WD" evidence="3">
    <location>
        <begin position="1432"/>
        <end position="1473"/>
    </location>
</feature>
<dbReference type="SUPFAM" id="SSF50998">
    <property type="entry name" value="Quinoprotein alcohol dehydrogenase-like"/>
    <property type="match status" value="1"/>
</dbReference>
<feature type="repeat" description="WD" evidence="3">
    <location>
        <begin position="1475"/>
        <end position="1516"/>
    </location>
</feature>
<reference evidence="5 6" key="1">
    <citation type="submission" date="2020-01" db="EMBL/GenBank/DDBJ databases">
        <authorList>
            <person name="Gupta K D."/>
        </authorList>
    </citation>
    <scope>NUCLEOTIDE SEQUENCE [LARGE SCALE GENOMIC DNA]</scope>
</reference>
<dbReference type="OrthoDB" id="538223at2759"/>
<feature type="repeat" description="WD" evidence="3">
    <location>
        <begin position="1044"/>
        <end position="1085"/>
    </location>
</feature>
<keyword evidence="1 3" id="KW-0853">WD repeat</keyword>
<keyword evidence="6" id="KW-1185">Reference proteome</keyword>
<dbReference type="EMBL" id="CACVBS010000065">
    <property type="protein sequence ID" value="CAA7268071.1"/>
    <property type="molecule type" value="Genomic_DNA"/>
</dbReference>
<evidence type="ECO:0000313" key="6">
    <source>
        <dbReference type="Proteomes" id="UP000467700"/>
    </source>
</evidence>
<evidence type="ECO:0000256" key="2">
    <source>
        <dbReference type="ARBA" id="ARBA00022737"/>
    </source>
</evidence>
<evidence type="ECO:0000259" key="4">
    <source>
        <dbReference type="Pfam" id="PF24883"/>
    </source>
</evidence>
<dbReference type="PROSITE" id="PS50294">
    <property type="entry name" value="WD_REPEATS_REGION"/>
    <property type="match status" value="14"/>
</dbReference>
<dbReference type="InterPro" id="IPR020472">
    <property type="entry name" value="WD40_PAC1"/>
</dbReference>
<keyword evidence="2" id="KW-0677">Repeat</keyword>
<feature type="repeat" description="WD" evidence="3">
    <location>
        <begin position="1304"/>
        <end position="1345"/>
    </location>
</feature>
<feature type="repeat" description="WD" evidence="3">
    <location>
        <begin position="957"/>
        <end position="998"/>
    </location>
</feature>
<feature type="repeat" description="WD" evidence="3">
    <location>
        <begin position="1219"/>
        <end position="1260"/>
    </location>
</feature>
<dbReference type="PROSITE" id="PS00678">
    <property type="entry name" value="WD_REPEATS_1"/>
    <property type="match status" value="11"/>
</dbReference>
<feature type="repeat" description="WD" evidence="3">
    <location>
        <begin position="913"/>
        <end position="954"/>
    </location>
</feature>
<comment type="caution">
    <text evidence="5">The sequence shown here is derived from an EMBL/GenBank/DDBJ whole genome shotgun (WGS) entry which is preliminary data.</text>
</comment>
<feature type="repeat" description="WD" evidence="3">
    <location>
        <begin position="1261"/>
        <end position="1302"/>
    </location>
</feature>
<dbReference type="PROSITE" id="PS50082">
    <property type="entry name" value="WD_REPEATS_2"/>
    <property type="match status" value="14"/>
</dbReference>
<dbReference type="Proteomes" id="UP000467700">
    <property type="component" value="Unassembled WGS sequence"/>
</dbReference>
<dbReference type="Gene3D" id="3.40.50.300">
    <property type="entry name" value="P-loop containing nucleotide triphosphate hydrolases"/>
    <property type="match status" value="1"/>
</dbReference>
<evidence type="ECO:0000313" key="5">
    <source>
        <dbReference type="EMBL" id="CAA7268071.1"/>
    </source>
</evidence>
<dbReference type="PANTHER" id="PTHR19879:SF9">
    <property type="entry name" value="TRANSCRIPTION INITIATION FACTOR TFIID SUBUNIT 5"/>
    <property type="match status" value="1"/>
</dbReference>
<feature type="domain" description="Nephrocystin 3-like N-terminal" evidence="4">
    <location>
        <begin position="364"/>
        <end position="528"/>
    </location>
</feature>
<protein>
    <recommendedName>
        <fullName evidence="4">Nephrocystin 3-like N-terminal domain-containing protein</fullName>
    </recommendedName>
</protein>
<feature type="repeat" description="WD" evidence="3">
    <location>
        <begin position="1131"/>
        <end position="1172"/>
    </location>
</feature>
<feature type="repeat" description="WD" evidence="3">
    <location>
        <begin position="1000"/>
        <end position="1041"/>
    </location>
</feature>
<evidence type="ECO:0000256" key="1">
    <source>
        <dbReference type="ARBA" id="ARBA00022574"/>
    </source>
</evidence>
<dbReference type="CDD" id="cd00200">
    <property type="entry name" value="WD40"/>
    <property type="match status" value="2"/>
</dbReference>
<accession>A0A8S0XXV4</accession>
<organism evidence="5 6">
    <name type="scientific">Cyclocybe aegerita</name>
    <name type="common">Black poplar mushroom</name>
    <name type="synonym">Agrocybe aegerita</name>
    <dbReference type="NCBI Taxonomy" id="1973307"/>
    <lineage>
        <taxon>Eukaryota</taxon>
        <taxon>Fungi</taxon>
        <taxon>Dikarya</taxon>
        <taxon>Basidiomycota</taxon>
        <taxon>Agaricomycotina</taxon>
        <taxon>Agaricomycetes</taxon>
        <taxon>Agaricomycetidae</taxon>
        <taxon>Agaricales</taxon>
        <taxon>Agaricineae</taxon>
        <taxon>Bolbitiaceae</taxon>
        <taxon>Cyclocybe</taxon>
    </lineage>
</organism>
<feature type="repeat" description="WD" evidence="3">
    <location>
        <begin position="1087"/>
        <end position="1129"/>
    </location>
</feature>
<dbReference type="InterPro" id="IPR019775">
    <property type="entry name" value="WD40_repeat_CS"/>
</dbReference>
<feature type="repeat" description="WD" evidence="3">
    <location>
        <begin position="1174"/>
        <end position="1215"/>
    </location>
</feature>
<dbReference type="PANTHER" id="PTHR19879">
    <property type="entry name" value="TRANSCRIPTION INITIATION FACTOR TFIID"/>
    <property type="match status" value="1"/>
</dbReference>
<dbReference type="InterPro" id="IPR027417">
    <property type="entry name" value="P-loop_NTPase"/>
</dbReference>